<evidence type="ECO:0000256" key="9">
    <source>
        <dbReference type="ARBA" id="ARBA00023315"/>
    </source>
</evidence>
<evidence type="ECO:0000256" key="3">
    <source>
        <dbReference type="ARBA" id="ARBA00022679"/>
    </source>
</evidence>
<keyword evidence="3 11" id="KW-0808">Transferase</keyword>
<dbReference type="Pfam" id="PF01529">
    <property type="entry name" value="DHHC"/>
    <property type="match status" value="1"/>
</dbReference>
<comment type="subcellular location">
    <subcellularLocation>
        <location evidence="1">Endomembrane system</location>
        <topology evidence="1">Multi-pass membrane protein</topology>
    </subcellularLocation>
</comment>
<proteinExistence type="inferred from homology"/>
<evidence type="ECO:0000256" key="10">
    <source>
        <dbReference type="ARBA" id="ARBA00048048"/>
    </source>
</evidence>
<dbReference type="GO" id="GO:0005794">
    <property type="term" value="C:Golgi apparatus"/>
    <property type="evidence" value="ECO:0007669"/>
    <property type="project" value="TreeGrafter"/>
</dbReference>
<keyword evidence="8" id="KW-0449">Lipoprotein</keyword>
<dbReference type="GO" id="GO:0005783">
    <property type="term" value="C:endoplasmic reticulum"/>
    <property type="evidence" value="ECO:0007669"/>
    <property type="project" value="TreeGrafter"/>
</dbReference>
<evidence type="ECO:0000256" key="6">
    <source>
        <dbReference type="ARBA" id="ARBA00023136"/>
    </source>
</evidence>
<evidence type="ECO:0000259" key="12">
    <source>
        <dbReference type="Pfam" id="PF01529"/>
    </source>
</evidence>
<evidence type="ECO:0000256" key="5">
    <source>
        <dbReference type="ARBA" id="ARBA00022989"/>
    </source>
</evidence>
<gene>
    <name evidence="13" type="ORF">M231_04937</name>
</gene>
<keyword evidence="9 11" id="KW-0012">Acyltransferase</keyword>
<dbReference type="GO" id="GO:0019706">
    <property type="term" value="F:protein-cysteine S-palmitoyltransferase activity"/>
    <property type="evidence" value="ECO:0007669"/>
    <property type="project" value="UniProtKB-EC"/>
</dbReference>
<dbReference type="EC" id="2.3.1.225" evidence="11"/>
<protein>
    <recommendedName>
        <fullName evidence="11">Palmitoyltransferase</fullName>
        <ecNumber evidence="11">2.3.1.225</ecNumber>
    </recommendedName>
</protein>
<keyword evidence="7" id="KW-0564">Palmitate</keyword>
<dbReference type="Proteomes" id="UP000289152">
    <property type="component" value="Unassembled WGS sequence"/>
</dbReference>
<dbReference type="InterPro" id="IPR039859">
    <property type="entry name" value="PFA4/ZDH16/20/ERF2-like"/>
</dbReference>
<comment type="similarity">
    <text evidence="2 11">Belongs to the DHHC palmitoyltransferase family.</text>
</comment>
<feature type="transmembrane region" description="Helical" evidence="11">
    <location>
        <begin position="51"/>
        <end position="71"/>
    </location>
</feature>
<keyword evidence="5 11" id="KW-1133">Transmembrane helix</keyword>
<evidence type="ECO:0000256" key="7">
    <source>
        <dbReference type="ARBA" id="ARBA00023139"/>
    </source>
</evidence>
<evidence type="ECO:0000256" key="11">
    <source>
        <dbReference type="RuleBase" id="RU079119"/>
    </source>
</evidence>
<accession>A0A4Q1BJA0</accession>
<feature type="transmembrane region" description="Helical" evidence="11">
    <location>
        <begin position="238"/>
        <end position="265"/>
    </location>
</feature>
<evidence type="ECO:0000256" key="8">
    <source>
        <dbReference type="ARBA" id="ARBA00023288"/>
    </source>
</evidence>
<dbReference type="PANTHER" id="PTHR22883:SF301">
    <property type="entry name" value="PALMITOYLTRANSFERASE ZDHHC12"/>
    <property type="match status" value="1"/>
</dbReference>
<dbReference type="OrthoDB" id="302728at2759"/>
<organism evidence="13 14">
    <name type="scientific">Tremella mesenterica</name>
    <name type="common">Jelly fungus</name>
    <dbReference type="NCBI Taxonomy" id="5217"/>
    <lineage>
        <taxon>Eukaryota</taxon>
        <taxon>Fungi</taxon>
        <taxon>Dikarya</taxon>
        <taxon>Basidiomycota</taxon>
        <taxon>Agaricomycotina</taxon>
        <taxon>Tremellomycetes</taxon>
        <taxon>Tremellales</taxon>
        <taxon>Tremellaceae</taxon>
        <taxon>Tremella</taxon>
    </lineage>
</organism>
<comment type="catalytic activity">
    <reaction evidence="10 11">
        <text>L-cysteinyl-[protein] + hexadecanoyl-CoA = S-hexadecanoyl-L-cysteinyl-[protein] + CoA</text>
        <dbReference type="Rhea" id="RHEA:36683"/>
        <dbReference type="Rhea" id="RHEA-COMP:10131"/>
        <dbReference type="Rhea" id="RHEA-COMP:11032"/>
        <dbReference type="ChEBI" id="CHEBI:29950"/>
        <dbReference type="ChEBI" id="CHEBI:57287"/>
        <dbReference type="ChEBI" id="CHEBI:57379"/>
        <dbReference type="ChEBI" id="CHEBI:74151"/>
        <dbReference type="EC" id="2.3.1.225"/>
    </reaction>
</comment>
<keyword evidence="4 11" id="KW-0812">Transmembrane</keyword>
<keyword evidence="14" id="KW-1185">Reference proteome</keyword>
<dbReference type="EMBL" id="SDIL01000060">
    <property type="protein sequence ID" value="RXK37781.1"/>
    <property type="molecule type" value="Genomic_DNA"/>
</dbReference>
<dbReference type="VEuPathDB" id="FungiDB:TREMEDRAFT_58413"/>
<reference evidence="13 14" key="1">
    <citation type="submission" date="2016-06" db="EMBL/GenBank/DDBJ databases">
        <title>Evolution of pathogenesis and genome organization in the Tremellales.</title>
        <authorList>
            <person name="Cuomo C."/>
            <person name="Litvintseva A."/>
            <person name="Heitman J."/>
            <person name="Chen Y."/>
            <person name="Sun S."/>
            <person name="Springer D."/>
            <person name="Dromer F."/>
            <person name="Young S."/>
            <person name="Zeng Q."/>
            <person name="Chapman S."/>
            <person name="Gujja S."/>
            <person name="Saif S."/>
            <person name="Birren B."/>
        </authorList>
    </citation>
    <scope>NUCLEOTIDE SEQUENCE [LARGE SCALE GENOMIC DNA]</scope>
    <source>
        <strain evidence="13 14">ATCC 28783</strain>
    </source>
</reference>
<evidence type="ECO:0000256" key="2">
    <source>
        <dbReference type="ARBA" id="ARBA00008574"/>
    </source>
</evidence>
<sequence length="399" mass="45907">MSGHKATWAVQQLLPPALLTYFFWAWKICTFEIGPTFIGKTLQHPLLGATYSAFASISLGTLTLLFLRLYLLPSRQGIPPRDPPDDIQLRRVIFQVSGPPKYPGDVKVERCYKDECKGRWKPARTRHCSTCKVCRVGYDHHCAFFANCLTAPYISLFLTLLLFSPPIFFLLSLPLLKPLTTRTFKAYHLSRTDPTLKEWWAWSWSWILPAGPVGRYVRGLWIGWRRLDVLDPEKELRAGVMVMVLVGGLLSLICLALLISSFLLIQDGRLAVDRGRQLSHMKLQKTILKLHSKSQPIPTTLQQSLLELSEQEWFFVPFGPPGQGEIVFTLPDVKPYDHGSKKNRELVGLKGWWFLPWKAMKAAEVNVWNWELAEGVQIRLREEAKMMRLERMREGEEYD</sequence>
<dbReference type="PANTHER" id="PTHR22883">
    <property type="entry name" value="ZINC FINGER DHHC DOMAIN CONTAINING PROTEIN"/>
    <property type="match status" value="1"/>
</dbReference>
<dbReference type="InParanoid" id="A0A4Q1BJA0"/>
<comment type="domain">
    <text evidence="11">The DHHC domain is required for palmitoyltransferase activity.</text>
</comment>
<feature type="transmembrane region" description="Helical" evidence="11">
    <location>
        <begin position="153"/>
        <end position="176"/>
    </location>
</feature>
<evidence type="ECO:0000256" key="4">
    <source>
        <dbReference type="ARBA" id="ARBA00022692"/>
    </source>
</evidence>
<feature type="domain" description="Palmitoyltransferase DHHC" evidence="12">
    <location>
        <begin position="109"/>
        <end position="172"/>
    </location>
</feature>
<keyword evidence="6 11" id="KW-0472">Membrane</keyword>
<evidence type="ECO:0000313" key="13">
    <source>
        <dbReference type="EMBL" id="RXK37781.1"/>
    </source>
</evidence>
<evidence type="ECO:0000256" key="1">
    <source>
        <dbReference type="ARBA" id="ARBA00004127"/>
    </source>
</evidence>
<dbReference type="AlphaFoldDB" id="A0A4Q1BJA0"/>
<dbReference type="GO" id="GO:0006612">
    <property type="term" value="P:protein targeting to membrane"/>
    <property type="evidence" value="ECO:0007669"/>
    <property type="project" value="TreeGrafter"/>
</dbReference>
<name>A0A4Q1BJA0_TREME</name>
<dbReference type="PROSITE" id="PS50216">
    <property type="entry name" value="DHHC"/>
    <property type="match status" value="1"/>
</dbReference>
<dbReference type="InterPro" id="IPR001594">
    <property type="entry name" value="Palmitoyltrfase_DHHC"/>
</dbReference>
<evidence type="ECO:0000313" key="14">
    <source>
        <dbReference type="Proteomes" id="UP000289152"/>
    </source>
</evidence>
<comment type="caution">
    <text evidence="13">The sequence shown here is derived from an EMBL/GenBank/DDBJ whole genome shotgun (WGS) entry which is preliminary data.</text>
</comment>